<evidence type="ECO:0000313" key="5">
    <source>
        <dbReference type="EMBL" id="CAF3819971.1"/>
    </source>
</evidence>
<dbReference type="InterPro" id="IPR007527">
    <property type="entry name" value="Znf_SWIM"/>
</dbReference>
<dbReference type="Proteomes" id="UP000663829">
    <property type="component" value="Unassembled WGS sequence"/>
</dbReference>
<keyword evidence="1" id="KW-0862">Zinc</keyword>
<name>A0A814KEN5_9BILA</name>
<protein>
    <recommendedName>
        <fullName evidence="3">SWIM-type domain-containing protein</fullName>
    </recommendedName>
</protein>
<accession>A0A814KEN5</accession>
<organism evidence="4 6">
    <name type="scientific">Didymodactylos carnosus</name>
    <dbReference type="NCBI Taxonomy" id="1234261"/>
    <lineage>
        <taxon>Eukaryota</taxon>
        <taxon>Metazoa</taxon>
        <taxon>Spiralia</taxon>
        <taxon>Gnathifera</taxon>
        <taxon>Rotifera</taxon>
        <taxon>Eurotatoria</taxon>
        <taxon>Bdelloidea</taxon>
        <taxon>Philodinida</taxon>
        <taxon>Philodinidae</taxon>
        <taxon>Didymodactylos</taxon>
    </lineage>
</organism>
<comment type="caution">
    <text evidence="4">The sequence shown here is derived from an EMBL/GenBank/DDBJ whole genome shotgun (WGS) entry which is preliminary data.</text>
</comment>
<feature type="region of interest" description="Disordered" evidence="2">
    <location>
        <begin position="502"/>
        <end position="554"/>
    </location>
</feature>
<feature type="compositionally biased region" description="Acidic residues" evidence="2">
    <location>
        <begin position="740"/>
        <end position="749"/>
    </location>
</feature>
<sequence length="857" mass="97923">MYAGNIIVDLEKPTILELLNTLKSAEKLDKLPQNIENNHVYRLCLIEKCKDDYKADGFLWKNIGWTFYSKAGQEFRKSYFKCSTSIKENENKFKKHVYISTANNLDIIVIYLGNKEYAELRPHGNVKKSKIAAPFRRTLPSTLSEIRETVQHNTDAKVYKLIVATSETETSRPRNIKQVNNLRQGFLSKHRPTNDELLNVILMSYEINDYIRLASFPNLTVVLIHKEAEETFQYLLDTTDEYIQLYYDTTFKIGSSYFFLPHYDPEVNNKYNPLIHDTEELVLSEKMQRARNHHLNTHLNSLTEILASETQNEFEAALEKTKPTWTPSFRTYFENNHLEQVDQLVTNSPPTSNAAESINVAVKKWLDYKETTSTNLYASDASAIENNEETNENLNTTTTTTSSPASIFEKQSNNTVIRQSITVEEKAKMIIDQKLITFDADSKVFNIRSMDRRNCYCVHFHDPTFLLKCSCGNRLQNCSHVSAVKIYFGMHLSDRDRQINLGEARKRKRLQDKEGGSGTKCPNTADRAAAKQYKAEVTKRQKTTSTQPTTTQISPYFPAASTTSTNLNTITATFNAQKRTPFQNLVNIVPTQNSTSIISPHDLIDHVIDYVTKPPHSWPPIHGTSPNQIHQTRLLKFYNECKQNNDLSVYRPKSGNYVYRVQKSTKIGQYILVVEQNVKQLPGDEKKTTAPDKRVQNGRPPSNNSFNEYYKKNFFIVREKVDPVLDYIFKLVEFEHYEDSSSDNDEENDDNRKKNKATTAVTTPKPVPTSRASTIPTPKQVLKPSAKVNSQSKRQAADGDDQSTSVKKTKKDETSKPSTSRISGKQQRGATAASRTISPPSNSPQTTFQRTLRPRKK</sequence>
<dbReference type="EMBL" id="CAJOBC010004234">
    <property type="protein sequence ID" value="CAF3819971.1"/>
    <property type="molecule type" value="Genomic_DNA"/>
</dbReference>
<evidence type="ECO:0000259" key="3">
    <source>
        <dbReference type="PROSITE" id="PS50966"/>
    </source>
</evidence>
<keyword evidence="1" id="KW-0863">Zinc-finger</keyword>
<keyword evidence="6" id="KW-1185">Reference proteome</keyword>
<feature type="compositionally biased region" description="Basic and acidic residues" evidence="2">
    <location>
        <begin position="682"/>
        <end position="695"/>
    </location>
</feature>
<dbReference type="OrthoDB" id="10071453at2759"/>
<evidence type="ECO:0000256" key="1">
    <source>
        <dbReference type="PROSITE-ProRule" id="PRU00325"/>
    </source>
</evidence>
<evidence type="ECO:0000313" key="4">
    <source>
        <dbReference type="EMBL" id="CAF1050351.1"/>
    </source>
</evidence>
<dbReference type="EMBL" id="CAJNOQ010004234">
    <property type="protein sequence ID" value="CAF1050351.1"/>
    <property type="molecule type" value="Genomic_DNA"/>
</dbReference>
<dbReference type="GO" id="GO:0008270">
    <property type="term" value="F:zinc ion binding"/>
    <property type="evidence" value="ECO:0007669"/>
    <property type="project" value="UniProtKB-KW"/>
</dbReference>
<proteinExistence type="predicted"/>
<gene>
    <name evidence="4" type="ORF">GPM918_LOCUS16250</name>
    <name evidence="5" type="ORF">SRO942_LOCUS16250</name>
</gene>
<dbReference type="PROSITE" id="PS50966">
    <property type="entry name" value="ZF_SWIM"/>
    <property type="match status" value="1"/>
</dbReference>
<reference evidence="4" key="1">
    <citation type="submission" date="2021-02" db="EMBL/GenBank/DDBJ databases">
        <authorList>
            <person name="Nowell W R."/>
        </authorList>
    </citation>
    <scope>NUCLEOTIDE SEQUENCE</scope>
</reference>
<feature type="region of interest" description="Disordered" evidence="2">
    <location>
        <begin position="738"/>
        <end position="857"/>
    </location>
</feature>
<feature type="region of interest" description="Disordered" evidence="2">
    <location>
        <begin position="681"/>
        <end position="704"/>
    </location>
</feature>
<feature type="domain" description="SWIM-type" evidence="3">
    <location>
        <begin position="456"/>
        <end position="489"/>
    </location>
</feature>
<feature type="compositionally biased region" description="Low complexity" evidence="2">
    <location>
        <begin position="543"/>
        <end position="552"/>
    </location>
</feature>
<feature type="compositionally biased region" description="Polar residues" evidence="2">
    <location>
        <begin position="816"/>
        <end position="850"/>
    </location>
</feature>
<dbReference type="AlphaFoldDB" id="A0A814KEN5"/>
<dbReference type="Proteomes" id="UP000681722">
    <property type="component" value="Unassembled WGS sequence"/>
</dbReference>
<evidence type="ECO:0000256" key="2">
    <source>
        <dbReference type="SAM" id="MobiDB-lite"/>
    </source>
</evidence>
<keyword evidence="1" id="KW-0479">Metal-binding</keyword>
<evidence type="ECO:0000313" key="6">
    <source>
        <dbReference type="Proteomes" id="UP000663829"/>
    </source>
</evidence>